<evidence type="ECO:0000313" key="16">
    <source>
        <dbReference type="Proteomes" id="UP000694409"/>
    </source>
</evidence>
<dbReference type="EC" id="7.1.1.2" evidence="3"/>
<evidence type="ECO:0000313" key="15">
    <source>
        <dbReference type="Ensembl" id="ENSSCAP00000002440.1"/>
    </source>
</evidence>
<evidence type="ECO:0000256" key="4">
    <source>
        <dbReference type="ARBA" id="ARBA00021009"/>
    </source>
</evidence>
<dbReference type="GO" id="GO:0008137">
    <property type="term" value="F:NADH dehydrogenase (ubiquinone) activity"/>
    <property type="evidence" value="ECO:0007669"/>
    <property type="project" value="UniProtKB-EC"/>
</dbReference>
<protein>
    <recommendedName>
        <fullName evidence="4">NADH-ubiquinone oxidoreductase chain 1</fullName>
        <ecNumber evidence="3">7.1.1.2</ecNumber>
    </recommendedName>
    <alternativeName>
        <fullName evidence="11">NADH dehydrogenase subunit 1</fullName>
    </alternativeName>
</protein>
<evidence type="ECO:0000256" key="3">
    <source>
        <dbReference type="ARBA" id="ARBA00012944"/>
    </source>
</evidence>
<evidence type="ECO:0000256" key="2">
    <source>
        <dbReference type="ARBA" id="ARBA00010535"/>
    </source>
</evidence>
<keyword evidence="5" id="KW-0813">Transport</keyword>
<feature type="transmembrane region" description="Helical" evidence="14">
    <location>
        <begin position="6"/>
        <end position="23"/>
    </location>
</feature>
<dbReference type="GeneTree" id="ENSGT00390000006621"/>
<dbReference type="GO" id="GO:0003954">
    <property type="term" value="F:NADH dehydrogenase activity"/>
    <property type="evidence" value="ECO:0007669"/>
    <property type="project" value="TreeGrafter"/>
</dbReference>
<reference evidence="15" key="2">
    <citation type="submission" date="2025-09" db="UniProtKB">
        <authorList>
            <consortium name="Ensembl"/>
        </authorList>
    </citation>
    <scope>IDENTIFICATION</scope>
</reference>
<evidence type="ECO:0000256" key="6">
    <source>
        <dbReference type="ARBA" id="ARBA00022692"/>
    </source>
</evidence>
<organism evidence="15 16">
    <name type="scientific">Serinus canaria</name>
    <name type="common">Island canary</name>
    <name type="synonym">Fringilla canaria</name>
    <dbReference type="NCBI Taxonomy" id="9135"/>
    <lineage>
        <taxon>Eukaryota</taxon>
        <taxon>Metazoa</taxon>
        <taxon>Chordata</taxon>
        <taxon>Craniata</taxon>
        <taxon>Vertebrata</taxon>
        <taxon>Euteleostomi</taxon>
        <taxon>Archelosauria</taxon>
        <taxon>Archosauria</taxon>
        <taxon>Dinosauria</taxon>
        <taxon>Saurischia</taxon>
        <taxon>Theropoda</taxon>
        <taxon>Coelurosauria</taxon>
        <taxon>Aves</taxon>
        <taxon>Neognathae</taxon>
        <taxon>Neoaves</taxon>
        <taxon>Telluraves</taxon>
        <taxon>Australaves</taxon>
        <taxon>Passeriformes</taxon>
        <taxon>Passeroidea</taxon>
        <taxon>Fringillidae</taxon>
        <taxon>Carduelinae</taxon>
        <taxon>Serinus</taxon>
    </lineage>
</organism>
<reference evidence="15" key="1">
    <citation type="submission" date="2025-08" db="UniProtKB">
        <authorList>
            <consortium name="Ensembl"/>
        </authorList>
    </citation>
    <scope>IDENTIFICATION</scope>
</reference>
<evidence type="ECO:0000256" key="12">
    <source>
        <dbReference type="ARBA" id="ARBA00049551"/>
    </source>
</evidence>
<dbReference type="PROSITE" id="PS00667">
    <property type="entry name" value="COMPLEX1_ND1_1"/>
    <property type="match status" value="1"/>
</dbReference>
<keyword evidence="8 14" id="KW-1133">Transmembrane helix</keyword>
<comment type="similarity">
    <text evidence="2 13">Belongs to the complex I subunit 1 family.</text>
</comment>
<dbReference type="PANTHER" id="PTHR11432">
    <property type="entry name" value="NADH DEHYDROGENASE SUBUNIT 1"/>
    <property type="match status" value="1"/>
</dbReference>
<dbReference type="Proteomes" id="UP000694409">
    <property type="component" value="Unassembled WGS sequence"/>
</dbReference>
<keyword evidence="16" id="KW-1185">Reference proteome</keyword>
<name>A0A8C9KYM5_SERCA</name>
<comment type="subcellular location">
    <subcellularLocation>
        <location evidence="1">Membrane</location>
        <topology evidence="1">Multi-pass membrane protein</topology>
    </subcellularLocation>
    <subcellularLocation>
        <location evidence="13">Mitochondrion inner membrane</location>
        <topology evidence="13">Multi-pass membrane protein</topology>
    </subcellularLocation>
</comment>
<evidence type="ECO:0000256" key="9">
    <source>
        <dbReference type="ARBA" id="ARBA00023027"/>
    </source>
</evidence>
<dbReference type="OMA" id="IKEPIYP"/>
<proteinExistence type="inferred from homology"/>
<keyword evidence="7" id="KW-0249">Electron transport</keyword>
<keyword evidence="9 13" id="KW-0520">NAD</keyword>
<dbReference type="PANTHER" id="PTHR11432:SF3">
    <property type="entry name" value="NADH-UBIQUINONE OXIDOREDUCTASE CHAIN 1"/>
    <property type="match status" value="1"/>
</dbReference>
<dbReference type="GO" id="GO:0009060">
    <property type="term" value="P:aerobic respiration"/>
    <property type="evidence" value="ECO:0007669"/>
    <property type="project" value="TreeGrafter"/>
</dbReference>
<evidence type="ECO:0000256" key="5">
    <source>
        <dbReference type="ARBA" id="ARBA00022660"/>
    </source>
</evidence>
<dbReference type="Pfam" id="PF00146">
    <property type="entry name" value="NADHdh"/>
    <property type="match status" value="1"/>
</dbReference>
<keyword evidence="6 13" id="KW-0812">Transmembrane</keyword>
<evidence type="ECO:0000256" key="14">
    <source>
        <dbReference type="SAM" id="Phobius"/>
    </source>
</evidence>
<evidence type="ECO:0000256" key="1">
    <source>
        <dbReference type="ARBA" id="ARBA00004141"/>
    </source>
</evidence>
<accession>A0A8C9KYM5</accession>
<sequence>LTLIIALSYALPILIAVAFLTLVERKILSYIQGRKRPQNIVGPYGLLQPLADGVKLFIKEPIRPSTSSPILFIATPILALLLAISI</sequence>
<evidence type="ECO:0000256" key="11">
    <source>
        <dbReference type="ARBA" id="ARBA00031024"/>
    </source>
</evidence>
<dbReference type="InterPro" id="IPR001694">
    <property type="entry name" value="NADH_UbQ_OxRdtase_su1/FPO"/>
</dbReference>
<dbReference type="InterPro" id="IPR018086">
    <property type="entry name" value="NADH_UbQ_OxRdtase_su1_CS"/>
</dbReference>
<evidence type="ECO:0000256" key="10">
    <source>
        <dbReference type="ARBA" id="ARBA00023136"/>
    </source>
</evidence>
<evidence type="ECO:0000256" key="7">
    <source>
        <dbReference type="ARBA" id="ARBA00022982"/>
    </source>
</evidence>
<comment type="catalytic activity">
    <reaction evidence="12">
        <text>a ubiquinone + NADH + 5 H(+)(in) = a ubiquinol + NAD(+) + 4 H(+)(out)</text>
        <dbReference type="Rhea" id="RHEA:29091"/>
        <dbReference type="Rhea" id="RHEA-COMP:9565"/>
        <dbReference type="Rhea" id="RHEA-COMP:9566"/>
        <dbReference type="ChEBI" id="CHEBI:15378"/>
        <dbReference type="ChEBI" id="CHEBI:16389"/>
        <dbReference type="ChEBI" id="CHEBI:17976"/>
        <dbReference type="ChEBI" id="CHEBI:57540"/>
        <dbReference type="ChEBI" id="CHEBI:57945"/>
        <dbReference type="EC" id="7.1.1.2"/>
    </reaction>
</comment>
<evidence type="ECO:0000256" key="8">
    <source>
        <dbReference type="ARBA" id="ARBA00022989"/>
    </source>
</evidence>
<dbReference type="Ensembl" id="ENSSCAT00000002905.1">
    <property type="protein sequence ID" value="ENSSCAP00000002440.1"/>
    <property type="gene ID" value="ENSSCAG00000002135.1"/>
</dbReference>
<dbReference type="GO" id="GO:0005743">
    <property type="term" value="C:mitochondrial inner membrane"/>
    <property type="evidence" value="ECO:0007669"/>
    <property type="project" value="UniProtKB-SubCell"/>
</dbReference>
<dbReference type="AlphaFoldDB" id="A0A8C9KYM5"/>
<keyword evidence="5" id="KW-0679">Respiratory chain</keyword>
<evidence type="ECO:0000256" key="13">
    <source>
        <dbReference type="RuleBase" id="RU000471"/>
    </source>
</evidence>
<keyword evidence="10 14" id="KW-0472">Membrane</keyword>